<evidence type="ECO:0000256" key="1">
    <source>
        <dbReference type="SAM" id="Phobius"/>
    </source>
</evidence>
<comment type="caution">
    <text evidence="2">The sequence shown here is derived from an EMBL/GenBank/DDBJ whole genome shotgun (WGS) entry which is preliminary data.</text>
</comment>
<protein>
    <submittedName>
        <fullName evidence="2">Uncharacterized protein</fullName>
    </submittedName>
</protein>
<dbReference type="AlphaFoldDB" id="A0A0F9MSM6"/>
<accession>A0A0F9MSM6</accession>
<proteinExistence type="predicted"/>
<organism evidence="2">
    <name type="scientific">marine sediment metagenome</name>
    <dbReference type="NCBI Taxonomy" id="412755"/>
    <lineage>
        <taxon>unclassified sequences</taxon>
        <taxon>metagenomes</taxon>
        <taxon>ecological metagenomes</taxon>
    </lineage>
</organism>
<dbReference type="EMBL" id="LAZR01005155">
    <property type="protein sequence ID" value="KKN02377.1"/>
    <property type="molecule type" value="Genomic_DNA"/>
</dbReference>
<feature type="transmembrane region" description="Helical" evidence="1">
    <location>
        <begin position="135"/>
        <end position="152"/>
    </location>
</feature>
<name>A0A0F9MSM6_9ZZZZ</name>
<keyword evidence="1" id="KW-0472">Membrane</keyword>
<gene>
    <name evidence="2" type="ORF">LCGC14_1118220</name>
</gene>
<keyword evidence="1" id="KW-1133">Transmembrane helix</keyword>
<feature type="transmembrane region" description="Helical" evidence="1">
    <location>
        <begin position="51"/>
        <end position="71"/>
    </location>
</feature>
<evidence type="ECO:0000313" key="2">
    <source>
        <dbReference type="EMBL" id="KKN02377.1"/>
    </source>
</evidence>
<keyword evidence="1" id="KW-0812">Transmembrane</keyword>
<sequence>MINNKKQIGKAILFGLLISAMILGILLWLLILTQLPVLLNDFWNPRKIFSFLFLSTFFLGTAISCFFILLAETHYKNLLNNKYFHYYQSLTITYFYGFMIFIISGFITLILFILTNSPYFAYQNPEEKLVYNYEMVLLIFTLLSIFIVSSIVKENRFIKKTAR</sequence>
<reference evidence="2" key="1">
    <citation type="journal article" date="2015" name="Nature">
        <title>Complex archaea that bridge the gap between prokaryotes and eukaryotes.</title>
        <authorList>
            <person name="Spang A."/>
            <person name="Saw J.H."/>
            <person name="Jorgensen S.L."/>
            <person name="Zaremba-Niedzwiedzka K."/>
            <person name="Martijn J."/>
            <person name="Lind A.E."/>
            <person name="van Eijk R."/>
            <person name="Schleper C."/>
            <person name="Guy L."/>
            <person name="Ettema T.J."/>
        </authorList>
    </citation>
    <scope>NUCLEOTIDE SEQUENCE</scope>
</reference>
<feature type="transmembrane region" description="Helical" evidence="1">
    <location>
        <begin position="12"/>
        <end position="31"/>
    </location>
</feature>
<feature type="transmembrane region" description="Helical" evidence="1">
    <location>
        <begin position="92"/>
        <end position="115"/>
    </location>
</feature>